<dbReference type="EMBL" id="JACCJC010000021">
    <property type="protein sequence ID" value="KAF6236234.1"/>
    <property type="molecule type" value="Genomic_DNA"/>
</dbReference>
<accession>A0A8H6FWX2</accession>
<protein>
    <submittedName>
        <fullName evidence="1">Uncharacterized protein</fullName>
    </submittedName>
</protein>
<evidence type="ECO:0000313" key="2">
    <source>
        <dbReference type="Proteomes" id="UP000578531"/>
    </source>
</evidence>
<keyword evidence="2" id="KW-1185">Reference proteome</keyword>
<organism evidence="1 2">
    <name type="scientific">Letharia columbiana</name>
    <dbReference type="NCBI Taxonomy" id="112416"/>
    <lineage>
        <taxon>Eukaryota</taxon>
        <taxon>Fungi</taxon>
        <taxon>Dikarya</taxon>
        <taxon>Ascomycota</taxon>
        <taxon>Pezizomycotina</taxon>
        <taxon>Lecanoromycetes</taxon>
        <taxon>OSLEUM clade</taxon>
        <taxon>Lecanoromycetidae</taxon>
        <taxon>Lecanorales</taxon>
        <taxon>Lecanorineae</taxon>
        <taxon>Parmeliaceae</taxon>
        <taxon>Letharia</taxon>
    </lineage>
</organism>
<dbReference type="GeneID" id="59287526"/>
<gene>
    <name evidence="1" type="ORF">HO173_005865</name>
</gene>
<dbReference type="Proteomes" id="UP000578531">
    <property type="component" value="Unassembled WGS sequence"/>
</dbReference>
<evidence type="ECO:0000313" key="1">
    <source>
        <dbReference type="EMBL" id="KAF6236234.1"/>
    </source>
</evidence>
<proteinExistence type="predicted"/>
<name>A0A8H6FWX2_9LECA</name>
<dbReference type="AlphaFoldDB" id="A0A8H6FWX2"/>
<dbReference type="RefSeq" id="XP_037165586.1">
    <property type="nucleotide sequence ID" value="XM_037307777.1"/>
</dbReference>
<comment type="caution">
    <text evidence="1">The sequence shown here is derived from an EMBL/GenBank/DDBJ whole genome shotgun (WGS) entry which is preliminary data.</text>
</comment>
<reference evidence="1 2" key="1">
    <citation type="journal article" date="2020" name="Genomics">
        <title>Complete, high-quality genomes from long-read metagenomic sequencing of two wolf lichen thalli reveals enigmatic genome architecture.</title>
        <authorList>
            <person name="McKenzie S.K."/>
            <person name="Walston R.F."/>
            <person name="Allen J.L."/>
        </authorList>
    </citation>
    <scope>NUCLEOTIDE SEQUENCE [LARGE SCALE GENOMIC DNA]</scope>
    <source>
        <strain evidence="1">WasteWater2</strain>
    </source>
</reference>
<sequence length="90" mass="10140">MHQFCSLADDAGLPLWMAEARKPLEDEKDTISLTLRSSIDRVLPVRAPNGKAREKLTQLPRRICLLAGCINLFNSFRETETLHTCTLSVD</sequence>